<reference evidence="1 2" key="1">
    <citation type="journal article" date="2024" name="Insects">
        <title>An Improved Chromosome-Level Genome Assembly of the Firefly Pyrocoelia pectoralis.</title>
        <authorList>
            <person name="Fu X."/>
            <person name="Meyer-Rochow V.B."/>
            <person name="Ballantyne L."/>
            <person name="Zhu X."/>
        </authorList>
    </citation>
    <scope>NUCLEOTIDE SEQUENCE [LARGE SCALE GENOMIC DNA]</scope>
    <source>
        <strain evidence="1">XCY_ONT2</strain>
    </source>
</reference>
<organism evidence="1 2">
    <name type="scientific">Pyrocoelia pectoralis</name>
    <dbReference type="NCBI Taxonomy" id="417401"/>
    <lineage>
        <taxon>Eukaryota</taxon>
        <taxon>Metazoa</taxon>
        <taxon>Ecdysozoa</taxon>
        <taxon>Arthropoda</taxon>
        <taxon>Hexapoda</taxon>
        <taxon>Insecta</taxon>
        <taxon>Pterygota</taxon>
        <taxon>Neoptera</taxon>
        <taxon>Endopterygota</taxon>
        <taxon>Coleoptera</taxon>
        <taxon>Polyphaga</taxon>
        <taxon>Elateriformia</taxon>
        <taxon>Elateroidea</taxon>
        <taxon>Lampyridae</taxon>
        <taxon>Lampyrinae</taxon>
        <taxon>Pyrocoelia</taxon>
    </lineage>
</organism>
<dbReference type="AlphaFoldDB" id="A0AAN7V779"/>
<accession>A0AAN7V779</accession>
<proteinExistence type="predicted"/>
<gene>
    <name evidence="1" type="ORF">RI129_010547</name>
</gene>
<dbReference type="EMBL" id="JAVRBK010000008">
    <property type="protein sequence ID" value="KAK5639736.1"/>
    <property type="molecule type" value="Genomic_DNA"/>
</dbReference>
<dbReference type="Proteomes" id="UP001329430">
    <property type="component" value="Chromosome 8"/>
</dbReference>
<name>A0AAN7V779_9COLE</name>
<evidence type="ECO:0000313" key="2">
    <source>
        <dbReference type="Proteomes" id="UP001329430"/>
    </source>
</evidence>
<evidence type="ECO:0000313" key="1">
    <source>
        <dbReference type="EMBL" id="KAK5639736.1"/>
    </source>
</evidence>
<keyword evidence="2" id="KW-1185">Reference proteome</keyword>
<sequence length="124" mass="14556">METADNSIELTQSQFVLAKYRIQLLENRPENTFQSPHDELDFRNFCHHHEGPLAIEHKPMGSLGVCDKDNCMQILWSFCLPCAYIHYFIISCFNSLCNFSSKITTNLEEEYTFQMCCLCRWCNI</sequence>
<protein>
    <submittedName>
        <fullName evidence="1">Uncharacterized protein</fullName>
    </submittedName>
</protein>
<comment type="caution">
    <text evidence="1">The sequence shown here is derived from an EMBL/GenBank/DDBJ whole genome shotgun (WGS) entry which is preliminary data.</text>
</comment>